<evidence type="ECO:0000256" key="2">
    <source>
        <dbReference type="SAM" id="Phobius"/>
    </source>
</evidence>
<dbReference type="RefSeq" id="WP_019733972.1">
    <property type="nucleotide sequence ID" value="NZ_AP020326.1"/>
</dbReference>
<name>A0AAI8SMC9_MYCAV</name>
<gene>
    <name evidence="3" type="ORF">JPH1_35330</name>
</gene>
<sequence>MIDTVGNQLPPTSPFSRTGKTARASVANMPLRTLVKVAAIVWSAALIVALLVGLPALLTAQGVNINFALVISALSAAGSFTAAAVAVWIATTDRRQRKRERDAANEAQAKLVILDITSRMGRVGWDAPEYSVGCLNHGSTPILDVKLESAHMRAFPQAVPTLSKSERPVLRPTPHESASFTTRWVDENGQPFPMDKKLHHVNVVDIEAAVTFFDVHGNQWRRSNTGTLTLLRKGGSEDG</sequence>
<dbReference type="AlphaFoldDB" id="A0AAI8SMC9"/>
<proteinExistence type="predicted"/>
<evidence type="ECO:0000313" key="3">
    <source>
        <dbReference type="EMBL" id="BBN49058.1"/>
    </source>
</evidence>
<protein>
    <submittedName>
        <fullName evidence="3">Uncharacterized protein</fullName>
    </submittedName>
</protein>
<feature type="transmembrane region" description="Helical" evidence="2">
    <location>
        <begin position="37"/>
        <end position="59"/>
    </location>
</feature>
<dbReference type="Proteomes" id="UP000327362">
    <property type="component" value="Chromosome"/>
</dbReference>
<keyword evidence="2" id="KW-1133">Transmembrane helix</keyword>
<feature type="compositionally biased region" description="Polar residues" evidence="1">
    <location>
        <begin position="1"/>
        <end position="19"/>
    </location>
</feature>
<evidence type="ECO:0000313" key="4">
    <source>
        <dbReference type="Proteomes" id="UP000327362"/>
    </source>
</evidence>
<feature type="region of interest" description="Disordered" evidence="1">
    <location>
        <begin position="1"/>
        <end position="20"/>
    </location>
</feature>
<organism evidence="3 4">
    <name type="scientific">Mycobacterium avium subsp. hominissuis</name>
    <dbReference type="NCBI Taxonomy" id="439334"/>
    <lineage>
        <taxon>Bacteria</taxon>
        <taxon>Bacillati</taxon>
        <taxon>Actinomycetota</taxon>
        <taxon>Actinomycetes</taxon>
        <taxon>Mycobacteriales</taxon>
        <taxon>Mycobacteriaceae</taxon>
        <taxon>Mycobacterium</taxon>
        <taxon>Mycobacterium avium complex (MAC)</taxon>
    </lineage>
</organism>
<feature type="transmembrane region" description="Helical" evidence="2">
    <location>
        <begin position="65"/>
        <end position="91"/>
    </location>
</feature>
<dbReference type="EMBL" id="AP020326">
    <property type="protein sequence ID" value="BBN49058.1"/>
    <property type="molecule type" value="Genomic_DNA"/>
</dbReference>
<keyword evidence="2" id="KW-0812">Transmembrane</keyword>
<evidence type="ECO:0000256" key="1">
    <source>
        <dbReference type="SAM" id="MobiDB-lite"/>
    </source>
</evidence>
<reference evidence="3 4" key="1">
    <citation type="submission" date="2019-09" db="EMBL/GenBank/DDBJ databases">
        <title>Complete genome sequence of Mycobacterium avium subsp. hominissuis strain JP-H-1.</title>
        <authorList>
            <person name="Kinoshita Y."/>
            <person name="Niwa H."/>
            <person name="Uchida-Fujii E."/>
            <person name="Nukada T."/>
        </authorList>
    </citation>
    <scope>NUCLEOTIDE SEQUENCE [LARGE SCALE GENOMIC DNA]</scope>
    <source>
        <strain evidence="3 4">JP-H-1</strain>
    </source>
</reference>
<accession>A0AAI8SMC9</accession>
<keyword evidence="2" id="KW-0472">Membrane</keyword>